<dbReference type="CDD" id="cd00427">
    <property type="entry name" value="Ribosomal_L29_HIP"/>
    <property type="match status" value="1"/>
</dbReference>
<keyword evidence="3 5" id="KW-0687">Ribonucleoprotein</keyword>
<dbReference type="Proteomes" id="UP000772186">
    <property type="component" value="Unassembled WGS sequence"/>
</dbReference>
<dbReference type="RefSeq" id="WP_205517159.1">
    <property type="nucleotide sequence ID" value="NZ_CP070479.1"/>
</dbReference>
<evidence type="ECO:0000256" key="5">
    <source>
        <dbReference type="HAMAP-Rule" id="MF_00374"/>
    </source>
</evidence>
<dbReference type="SUPFAM" id="SSF46561">
    <property type="entry name" value="Ribosomal protein L29 (L29p)"/>
    <property type="match status" value="1"/>
</dbReference>
<dbReference type="HAMAP" id="MF_00374">
    <property type="entry name" value="Ribosomal_uL29"/>
    <property type="match status" value="1"/>
</dbReference>
<dbReference type="Pfam" id="PF00831">
    <property type="entry name" value="Ribosomal_L29"/>
    <property type="match status" value="1"/>
</dbReference>
<gene>
    <name evidence="5 7" type="primary">rpmC</name>
    <name evidence="7" type="ORF">LAD73_00660</name>
</gene>
<dbReference type="AlphaFoldDB" id="A0A953NGG3"/>
<dbReference type="InterPro" id="IPR001854">
    <property type="entry name" value="Ribosomal_uL29"/>
</dbReference>
<evidence type="ECO:0000256" key="3">
    <source>
        <dbReference type="ARBA" id="ARBA00023274"/>
    </source>
</evidence>
<dbReference type="GO" id="GO:1990904">
    <property type="term" value="C:ribonucleoprotein complex"/>
    <property type="evidence" value="ECO:0007669"/>
    <property type="project" value="UniProtKB-KW"/>
</dbReference>
<organism evidence="7 8">
    <name type="scientific">Mycoplasma tauri</name>
    <dbReference type="NCBI Taxonomy" id="547987"/>
    <lineage>
        <taxon>Bacteria</taxon>
        <taxon>Bacillati</taxon>
        <taxon>Mycoplasmatota</taxon>
        <taxon>Mollicutes</taxon>
        <taxon>Mycoplasmataceae</taxon>
        <taxon>Mycoplasma</taxon>
    </lineage>
</organism>
<evidence type="ECO:0000313" key="8">
    <source>
        <dbReference type="Proteomes" id="UP000772186"/>
    </source>
</evidence>
<keyword evidence="8" id="KW-1185">Reference proteome</keyword>
<keyword evidence="6" id="KW-0175">Coiled coil</keyword>
<dbReference type="InterPro" id="IPR036049">
    <property type="entry name" value="Ribosomal_uL29_sf"/>
</dbReference>
<evidence type="ECO:0000256" key="2">
    <source>
        <dbReference type="ARBA" id="ARBA00022980"/>
    </source>
</evidence>
<dbReference type="Gene3D" id="1.10.287.310">
    <property type="match status" value="1"/>
</dbReference>
<protein>
    <recommendedName>
        <fullName evidence="4 5">Large ribosomal subunit protein uL29</fullName>
    </recommendedName>
</protein>
<dbReference type="GO" id="GO:0005840">
    <property type="term" value="C:ribosome"/>
    <property type="evidence" value="ECO:0007669"/>
    <property type="project" value="UniProtKB-KW"/>
</dbReference>
<reference evidence="7 8" key="1">
    <citation type="submission" date="2021-09" db="EMBL/GenBank/DDBJ databases">
        <title>WGS of Mycoplasma sp. Zaradi2 strains.</title>
        <authorList>
            <person name="Spergser J."/>
        </authorList>
    </citation>
    <scope>NUCLEOTIDE SEQUENCE [LARGE SCALE GENOMIC DNA]</scope>
    <source>
        <strain evidence="7 8">1331</strain>
    </source>
</reference>
<dbReference type="EMBL" id="JAIQBY010000003">
    <property type="protein sequence ID" value="MBZ4195236.1"/>
    <property type="molecule type" value="Genomic_DNA"/>
</dbReference>
<name>A0A953NGG3_9MOLU</name>
<evidence type="ECO:0000256" key="1">
    <source>
        <dbReference type="ARBA" id="ARBA00009254"/>
    </source>
</evidence>
<dbReference type="GO" id="GO:0003735">
    <property type="term" value="F:structural constituent of ribosome"/>
    <property type="evidence" value="ECO:0007669"/>
    <property type="project" value="InterPro"/>
</dbReference>
<feature type="coiled-coil region" evidence="6">
    <location>
        <begin position="4"/>
        <end position="31"/>
    </location>
</feature>
<proteinExistence type="inferred from homology"/>
<comment type="caution">
    <text evidence="7">The sequence shown here is derived from an EMBL/GenBank/DDBJ whole genome shotgun (WGS) entry which is preliminary data.</text>
</comment>
<dbReference type="NCBIfam" id="TIGR00012">
    <property type="entry name" value="L29"/>
    <property type="match status" value="1"/>
</dbReference>
<comment type="similarity">
    <text evidence="1 5">Belongs to the universal ribosomal protein uL29 family.</text>
</comment>
<evidence type="ECO:0000256" key="4">
    <source>
        <dbReference type="ARBA" id="ARBA00035204"/>
    </source>
</evidence>
<accession>A0A953NGG3</accession>
<evidence type="ECO:0000256" key="6">
    <source>
        <dbReference type="SAM" id="Coils"/>
    </source>
</evidence>
<dbReference type="GO" id="GO:0006412">
    <property type="term" value="P:translation"/>
    <property type="evidence" value="ECO:0007669"/>
    <property type="project" value="UniProtKB-UniRule"/>
</dbReference>
<keyword evidence="2 5" id="KW-0689">Ribosomal protein</keyword>
<evidence type="ECO:0000313" key="7">
    <source>
        <dbReference type="EMBL" id="MBZ4195236.1"/>
    </source>
</evidence>
<sequence>MLYKDIKVKSLDELNKLVKDLEAELWSLNFKKSTVGIDQSHKISVIRKDIAKCKTEINARVKGAK</sequence>